<dbReference type="EMBL" id="CP060713">
    <property type="protein sequence ID" value="QNN55020.1"/>
    <property type="molecule type" value="Genomic_DNA"/>
</dbReference>
<keyword evidence="1" id="KW-0808">Transferase</keyword>
<reference evidence="1 2" key="1">
    <citation type="submission" date="2020-08" db="EMBL/GenBank/DDBJ databases">
        <title>Genome sequence of Nocardioides mesophilus KACC 16243T.</title>
        <authorList>
            <person name="Hyun D.-W."/>
            <person name="Bae J.-W."/>
        </authorList>
    </citation>
    <scope>NUCLEOTIDE SEQUENCE [LARGE SCALE GENOMIC DNA]</scope>
    <source>
        <strain evidence="1 2">KACC 16243</strain>
    </source>
</reference>
<keyword evidence="2" id="KW-1185">Reference proteome</keyword>
<accession>A0A7G9RHE5</accession>
<dbReference type="SUPFAM" id="SSF52540">
    <property type="entry name" value="P-loop containing nucleoside triphosphate hydrolases"/>
    <property type="match status" value="1"/>
</dbReference>
<sequence length="193" mass="21224">MRFCNEGTASVGSVEDEPHLIVLRGNAASGKSTLATALQRALGPRTAKVEQDHLRRVVLREHDVPDGENIGLIAHTVRYCAGIGHHTIVEGILVAKHYRDMLCDLLDEHHGPTHVFYLDVPLEETVRRHRSRPLVAKVSADELRRWYVESDLLGVPGEVVLDGTATPEVTLAAVQSVVGHVLALEDQNPGRYL</sequence>
<dbReference type="AlphaFoldDB" id="A0A7G9RHE5"/>
<evidence type="ECO:0000313" key="1">
    <source>
        <dbReference type="EMBL" id="QNN55020.1"/>
    </source>
</evidence>
<proteinExistence type="predicted"/>
<dbReference type="KEGG" id="nmes:H9L09_12550"/>
<dbReference type="InterPro" id="IPR027417">
    <property type="entry name" value="P-loop_NTPase"/>
</dbReference>
<keyword evidence="1" id="KW-0418">Kinase</keyword>
<dbReference type="GO" id="GO:0016301">
    <property type="term" value="F:kinase activity"/>
    <property type="evidence" value="ECO:0007669"/>
    <property type="project" value="UniProtKB-KW"/>
</dbReference>
<protein>
    <submittedName>
        <fullName evidence="1">Kinase</fullName>
    </submittedName>
</protein>
<organism evidence="1 2">
    <name type="scientific">Nocardioides mesophilus</name>
    <dbReference type="NCBI Taxonomy" id="433659"/>
    <lineage>
        <taxon>Bacteria</taxon>
        <taxon>Bacillati</taxon>
        <taxon>Actinomycetota</taxon>
        <taxon>Actinomycetes</taxon>
        <taxon>Propionibacteriales</taxon>
        <taxon>Nocardioidaceae</taxon>
        <taxon>Nocardioides</taxon>
    </lineage>
</organism>
<evidence type="ECO:0000313" key="2">
    <source>
        <dbReference type="Proteomes" id="UP000515947"/>
    </source>
</evidence>
<dbReference type="Pfam" id="PF13671">
    <property type="entry name" value="AAA_33"/>
    <property type="match status" value="1"/>
</dbReference>
<dbReference type="Gene3D" id="3.40.50.300">
    <property type="entry name" value="P-loop containing nucleotide triphosphate hydrolases"/>
    <property type="match status" value="1"/>
</dbReference>
<name>A0A7G9RHE5_9ACTN</name>
<gene>
    <name evidence="1" type="ORF">H9L09_12550</name>
</gene>
<dbReference type="Proteomes" id="UP000515947">
    <property type="component" value="Chromosome"/>
</dbReference>